<feature type="domain" description="Protein kinase" evidence="17">
    <location>
        <begin position="430"/>
        <end position="744"/>
    </location>
</feature>
<evidence type="ECO:0000256" key="3">
    <source>
        <dbReference type="ARBA" id="ARBA00022527"/>
    </source>
</evidence>
<dbReference type="GO" id="GO:0004674">
    <property type="term" value="F:protein serine/threonine kinase activity"/>
    <property type="evidence" value="ECO:0007669"/>
    <property type="project" value="UniProtKB-KW"/>
</dbReference>
<feature type="region of interest" description="Disordered" evidence="16">
    <location>
        <begin position="105"/>
        <end position="133"/>
    </location>
</feature>
<dbReference type="EMBL" id="OV651815">
    <property type="protein sequence ID" value="CAH1109187.1"/>
    <property type="molecule type" value="Genomic_DNA"/>
</dbReference>
<dbReference type="CDD" id="cd14134">
    <property type="entry name" value="PKc_CLK"/>
    <property type="match status" value="1"/>
</dbReference>
<evidence type="ECO:0000256" key="16">
    <source>
        <dbReference type="SAM" id="MobiDB-lite"/>
    </source>
</evidence>
<evidence type="ECO:0000256" key="8">
    <source>
        <dbReference type="ARBA" id="ARBA00022840"/>
    </source>
</evidence>
<evidence type="ECO:0000256" key="13">
    <source>
        <dbReference type="ARBA" id="ARBA00049308"/>
    </source>
</evidence>
<gene>
    <name evidence="18" type="ORF">PSYICH_LOCUS9345</name>
</gene>
<dbReference type="OrthoDB" id="283111at2759"/>
<feature type="compositionally biased region" description="Polar residues" evidence="16">
    <location>
        <begin position="105"/>
        <end position="115"/>
    </location>
</feature>
<evidence type="ECO:0000313" key="18">
    <source>
        <dbReference type="EMBL" id="CAH1109187.1"/>
    </source>
</evidence>
<evidence type="ECO:0000256" key="12">
    <source>
        <dbReference type="ARBA" id="ARBA00049003"/>
    </source>
</evidence>
<dbReference type="GO" id="GO:0043484">
    <property type="term" value="P:regulation of RNA splicing"/>
    <property type="evidence" value="ECO:0007669"/>
    <property type="project" value="TreeGrafter"/>
</dbReference>
<evidence type="ECO:0000256" key="5">
    <source>
        <dbReference type="ARBA" id="ARBA00022679"/>
    </source>
</evidence>
<evidence type="ECO:0000256" key="14">
    <source>
        <dbReference type="ARBA" id="ARBA00051680"/>
    </source>
</evidence>
<sequence>MYSSGYSYNHYRPNRDSVREKVRRAEDLRSSYVQSPWVYHTSGMPIKSTVSYKPFDTSSNPSSTPTHLHRPRYTRSSTTSNVAQLLSDSCSSLFQKLTTRVRGLSTTVERQLPNDNFSTPSTNSLSNSTSSRGFVPLSNSKSTTVVPNFGHTITRLEDKYSSVLDKIYKKSKVPEKTPVRQVPHGRALTKSSTTVNCYYPEKSIYNDVRDHSTTVYRREKTPYKESRKSLHSTRHYPEPQYVYLDKDSAYRVRHKSNHSELRPRRSSKPNNRNGLSEVNDRKATSHLKLCPVEIKYHEIPTTAPAAVHTNFEKTLSPPNSLLIPGDKEEITPTPSLPDEESKREAKRIEIQNLIAKYSALDEAYKVHNDSAYSSSNSTASASTSTKPSVLASVTQKYYPNLVTASSPIPIEDDDEGHLVYKAGDILQNRYKVLGTLGEGTFGKVVKVIDLKKDCHRALKIIKNVEKYREAAKLEINVLEKLAEKDPDCTNLCVKMLDWFDYYGHMCITFEMLGLSVFDFLKDNNYQPYPLDQVRHIGYQLCYSVKFLHENRLTHTDLKPENILFVDSSYELVYDVKKRRDVMRVKRTDVRLIDFGSATFDHEHHSTIVSTRHYRAPEVILELGWSQPCDVWSIGCILFELYLGITLFQTHDNREHLAMMQRIIGEIPASIAKRSKTRYFYKGKLEWDDKSAAGRYVRNNCKPLLKYRQSEDPDHNALFDLIFKMLEYEPLERITLGEVLHHPFFTKFNHDKMGSAVIPHIRKNRSLSR</sequence>
<evidence type="ECO:0000256" key="2">
    <source>
        <dbReference type="ARBA" id="ARBA00013203"/>
    </source>
</evidence>
<keyword evidence="4" id="KW-0597">Phosphoprotein</keyword>
<dbReference type="Pfam" id="PF00069">
    <property type="entry name" value="Pkinase"/>
    <property type="match status" value="1"/>
</dbReference>
<dbReference type="PROSITE" id="PS00107">
    <property type="entry name" value="PROTEIN_KINASE_ATP"/>
    <property type="match status" value="1"/>
</dbReference>
<accession>A0A9P0D2Q6</accession>
<keyword evidence="7" id="KW-0418">Kinase</keyword>
<name>A0A9P0D2Q6_9CUCU</name>
<dbReference type="InterPro" id="IPR017441">
    <property type="entry name" value="Protein_kinase_ATP_BS"/>
</dbReference>
<feature type="compositionally biased region" description="Polar residues" evidence="16">
    <location>
        <begin position="54"/>
        <end position="66"/>
    </location>
</feature>
<comment type="catalytic activity">
    <reaction evidence="12">
        <text>L-seryl-[protein] + ATP = O-phospho-L-seryl-[protein] + ADP + H(+)</text>
        <dbReference type="Rhea" id="RHEA:17989"/>
        <dbReference type="Rhea" id="RHEA-COMP:9863"/>
        <dbReference type="Rhea" id="RHEA-COMP:11604"/>
        <dbReference type="ChEBI" id="CHEBI:15378"/>
        <dbReference type="ChEBI" id="CHEBI:29999"/>
        <dbReference type="ChEBI" id="CHEBI:30616"/>
        <dbReference type="ChEBI" id="CHEBI:83421"/>
        <dbReference type="ChEBI" id="CHEBI:456216"/>
        <dbReference type="EC" id="2.7.12.1"/>
    </reaction>
</comment>
<keyword evidence="6 15" id="KW-0547">Nucleotide-binding</keyword>
<dbReference type="GO" id="GO:0005634">
    <property type="term" value="C:nucleus"/>
    <property type="evidence" value="ECO:0007669"/>
    <property type="project" value="UniProtKB-SubCell"/>
</dbReference>
<keyword evidence="9" id="KW-0829">Tyrosine-protein kinase</keyword>
<dbReference type="PROSITE" id="PS50011">
    <property type="entry name" value="PROTEIN_KINASE_DOM"/>
    <property type="match status" value="1"/>
</dbReference>
<keyword evidence="3" id="KW-0723">Serine/threonine-protein kinase</keyword>
<feature type="compositionally biased region" description="Low complexity" evidence="16">
    <location>
        <begin position="116"/>
        <end position="131"/>
    </location>
</feature>
<dbReference type="SMART" id="SM00220">
    <property type="entry name" value="S_TKc"/>
    <property type="match status" value="1"/>
</dbReference>
<dbReference type="GO" id="GO:0004713">
    <property type="term" value="F:protein tyrosine kinase activity"/>
    <property type="evidence" value="ECO:0007669"/>
    <property type="project" value="UniProtKB-KW"/>
</dbReference>
<dbReference type="InterPro" id="IPR008271">
    <property type="entry name" value="Ser/Thr_kinase_AS"/>
</dbReference>
<feature type="region of interest" description="Disordered" evidence="16">
    <location>
        <begin position="1"/>
        <end position="20"/>
    </location>
</feature>
<dbReference type="AlphaFoldDB" id="A0A9P0D2Q6"/>
<evidence type="ECO:0000313" key="19">
    <source>
        <dbReference type="Proteomes" id="UP001153636"/>
    </source>
</evidence>
<dbReference type="FunFam" id="3.30.200.20:FF:000061">
    <property type="entry name" value="Dual specificity protein kinase CLK2"/>
    <property type="match status" value="1"/>
</dbReference>
<comment type="similarity">
    <text evidence="11">Belongs to the protein kinase superfamily. CMGC Ser/Thr protein kinase family. Lammer subfamily.</text>
</comment>
<dbReference type="FunFam" id="1.10.510.10:FF:000145">
    <property type="entry name" value="Dual specificity protein kinase CLK2"/>
    <property type="match status" value="1"/>
</dbReference>
<dbReference type="Gene3D" id="3.30.200.20">
    <property type="entry name" value="Phosphorylase Kinase, domain 1"/>
    <property type="match status" value="1"/>
</dbReference>
<evidence type="ECO:0000256" key="11">
    <source>
        <dbReference type="ARBA" id="ARBA00037966"/>
    </source>
</evidence>
<keyword evidence="5" id="KW-0808">Transferase</keyword>
<comment type="catalytic activity">
    <reaction evidence="13">
        <text>L-threonyl-[protein] + ATP = O-phospho-L-threonyl-[protein] + ADP + H(+)</text>
        <dbReference type="Rhea" id="RHEA:46608"/>
        <dbReference type="Rhea" id="RHEA-COMP:11060"/>
        <dbReference type="Rhea" id="RHEA-COMP:11605"/>
        <dbReference type="ChEBI" id="CHEBI:15378"/>
        <dbReference type="ChEBI" id="CHEBI:30013"/>
        <dbReference type="ChEBI" id="CHEBI:30616"/>
        <dbReference type="ChEBI" id="CHEBI:61977"/>
        <dbReference type="ChEBI" id="CHEBI:456216"/>
        <dbReference type="EC" id="2.7.12.1"/>
    </reaction>
</comment>
<reference evidence="18" key="1">
    <citation type="submission" date="2022-01" db="EMBL/GenBank/DDBJ databases">
        <authorList>
            <person name="King R."/>
        </authorList>
    </citation>
    <scope>NUCLEOTIDE SEQUENCE</scope>
</reference>
<organism evidence="18 19">
    <name type="scientific">Psylliodes chrysocephalus</name>
    <dbReference type="NCBI Taxonomy" id="3402493"/>
    <lineage>
        <taxon>Eukaryota</taxon>
        <taxon>Metazoa</taxon>
        <taxon>Ecdysozoa</taxon>
        <taxon>Arthropoda</taxon>
        <taxon>Hexapoda</taxon>
        <taxon>Insecta</taxon>
        <taxon>Pterygota</taxon>
        <taxon>Neoptera</taxon>
        <taxon>Endopterygota</taxon>
        <taxon>Coleoptera</taxon>
        <taxon>Polyphaga</taxon>
        <taxon>Cucujiformia</taxon>
        <taxon>Chrysomeloidea</taxon>
        <taxon>Chrysomelidae</taxon>
        <taxon>Galerucinae</taxon>
        <taxon>Alticini</taxon>
        <taxon>Psylliodes</taxon>
    </lineage>
</organism>
<comment type="subcellular location">
    <subcellularLocation>
        <location evidence="1">Nucleus</location>
    </subcellularLocation>
</comment>
<protein>
    <recommendedName>
        <fullName evidence="2">dual-specificity kinase</fullName>
        <ecNumber evidence="2">2.7.12.1</ecNumber>
    </recommendedName>
</protein>
<proteinExistence type="inferred from homology"/>
<dbReference type="InterPro" id="IPR000719">
    <property type="entry name" value="Prot_kinase_dom"/>
</dbReference>
<evidence type="ECO:0000259" key="17">
    <source>
        <dbReference type="PROSITE" id="PS50011"/>
    </source>
</evidence>
<evidence type="ECO:0000256" key="10">
    <source>
        <dbReference type="ARBA" id="ARBA00023242"/>
    </source>
</evidence>
<dbReference type="SUPFAM" id="SSF56112">
    <property type="entry name" value="Protein kinase-like (PK-like)"/>
    <property type="match status" value="1"/>
</dbReference>
<comment type="catalytic activity">
    <reaction evidence="14">
        <text>L-tyrosyl-[protein] + ATP = O-phospho-L-tyrosyl-[protein] + ADP + H(+)</text>
        <dbReference type="Rhea" id="RHEA:10596"/>
        <dbReference type="Rhea" id="RHEA-COMP:10136"/>
        <dbReference type="Rhea" id="RHEA-COMP:20101"/>
        <dbReference type="ChEBI" id="CHEBI:15378"/>
        <dbReference type="ChEBI" id="CHEBI:30616"/>
        <dbReference type="ChEBI" id="CHEBI:46858"/>
        <dbReference type="ChEBI" id="CHEBI:61978"/>
        <dbReference type="ChEBI" id="CHEBI:456216"/>
        <dbReference type="EC" id="2.7.12.1"/>
    </reaction>
</comment>
<dbReference type="PANTHER" id="PTHR45646">
    <property type="entry name" value="SERINE/THREONINE-PROTEIN KINASE DOA-RELATED"/>
    <property type="match status" value="1"/>
</dbReference>
<evidence type="ECO:0000256" key="1">
    <source>
        <dbReference type="ARBA" id="ARBA00004123"/>
    </source>
</evidence>
<dbReference type="GO" id="GO:0004712">
    <property type="term" value="F:protein serine/threonine/tyrosine kinase activity"/>
    <property type="evidence" value="ECO:0007669"/>
    <property type="project" value="UniProtKB-EC"/>
</dbReference>
<dbReference type="Proteomes" id="UP001153636">
    <property type="component" value="Chromosome 3"/>
</dbReference>
<dbReference type="InterPro" id="IPR011009">
    <property type="entry name" value="Kinase-like_dom_sf"/>
</dbReference>
<evidence type="ECO:0000256" key="15">
    <source>
        <dbReference type="PROSITE-ProRule" id="PRU10141"/>
    </source>
</evidence>
<dbReference type="PROSITE" id="PS00108">
    <property type="entry name" value="PROTEIN_KINASE_ST"/>
    <property type="match status" value="1"/>
</dbReference>
<feature type="compositionally biased region" description="Basic and acidic residues" evidence="16">
    <location>
        <begin position="213"/>
        <end position="228"/>
    </location>
</feature>
<keyword evidence="8 15" id="KW-0067">ATP-binding</keyword>
<feature type="region of interest" description="Disordered" evidence="16">
    <location>
        <begin position="54"/>
        <end position="76"/>
    </location>
</feature>
<keyword evidence="19" id="KW-1185">Reference proteome</keyword>
<evidence type="ECO:0000256" key="9">
    <source>
        <dbReference type="ARBA" id="ARBA00023137"/>
    </source>
</evidence>
<keyword evidence="10" id="KW-0539">Nucleus</keyword>
<evidence type="ECO:0000256" key="7">
    <source>
        <dbReference type="ARBA" id="ARBA00022777"/>
    </source>
</evidence>
<evidence type="ECO:0000256" key="6">
    <source>
        <dbReference type="ARBA" id="ARBA00022741"/>
    </source>
</evidence>
<dbReference type="GO" id="GO:0005524">
    <property type="term" value="F:ATP binding"/>
    <property type="evidence" value="ECO:0007669"/>
    <property type="project" value="UniProtKB-UniRule"/>
</dbReference>
<dbReference type="InterPro" id="IPR051175">
    <property type="entry name" value="CLK_kinases"/>
</dbReference>
<feature type="region of interest" description="Disordered" evidence="16">
    <location>
        <begin position="213"/>
        <end position="282"/>
    </location>
</feature>
<dbReference type="EC" id="2.7.12.1" evidence="2"/>
<dbReference type="PANTHER" id="PTHR45646:SF11">
    <property type="entry name" value="SERINE_THREONINE-PROTEIN KINASE DOA"/>
    <property type="match status" value="1"/>
</dbReference>
<feature type="binding site" evidence="15">
    <location>
        <position position="459"/>
    </location>
    <ligand>
        <name>ATP</name>
        <dbReference type="ChEBI" id="CHEBI:30616"/>
    </ligand>
</feature>
<feature type="region of interest" description="Disordered" evidence="16">
    <location>
        <begin position="316"/>
        <end position="343"/>
    </location>
</feature>
<dbReference type="Gene3D" id="1.10.510.10">
    <property type="entry name" value="Transferase(Phosphotransferase) domain 1"/>
    <property type="match status" value="1"/>
</dbReference>
<evidence type="ECO:0000256" key="4">
    <source>
        <dbReference type="ARBA" id="ARBA00022553"/>
    </source>
</evidence>